<keyword evidence="2" id="KW-1185">Reference proteome</keyword>
<dbReference type="RefSeq" id="WP_065993010.1">
    <property type="nucleotide sequence ID" value="NZ_CP029397.2"/>
</dbReference>
<accession>A0A2S2FDR4</accession>
<proteinExistence type="predicted"/>
<dbReference type="STRING" id="1871111.GCA_001704615_01553"/>
<protein>
    <submittedName>
        <fullName evidence="1">Uncharacterized protein</fullName>
    </submittedName>
</protein>
<organism evidence="1 2">
    <name type="scientific">Acinetobacter defluvii</name>
    <dbReference type="NCBI Taxonomy" id="1871111"/>
    <lineage>
        <taxon>Bacteria</taxon>
        <taxon>Pseudomonadati</taxon>
        <taxon>Pseudomonadota</taxon>
        <taxon>Gammaproteobacteria</taxon>
        <taxon>Moraxellales</taxon>
        <taxon>Moraxellaceae</taxon>
        <taxon>Acinetobacter</taxon>
    </lineage>
</organism>
<dbReference type="KEGG" id="adv:DJ533_11315"/>
<dbReference type="Proteomes" id="UP000245977">
    <property type="component" value="Chromosome"/>
</dbReference>
<dbReference type="OrthoDB" id="6604470at2"/>
<dbReference type="EMBL" id="CP029397">
    <property type="protein sequence ID" value="AWL29113.1"/>
    <property type="molecule type" value="Genomic_DNA"/>
</dbReference>
<dbReference type="AlphaFoldDB" id="A0A2S2FDR4"/>
<gene>
    <name evidence="1" type="ORF">DJ533_11315</name>
</gene>
<evidence type="ECO:0000313" key="1">
    <source>
        <dbReference type="EMBL" id="AWL29113.1"/>
    </source>
</evidence>
<reference evidence="1" key="1">
    <citation type="submission" date="2019-08" db="EMBL/GenBank/DDBJ databases">
        <title>The complete genome of Acinetobacter defluvii strain WCHAD010030.</title>
        <authorList>
            <person name="Hu Y."/>
            <person name="Qin J."/>
            <person name="Feng Y."/>
            <person name="Zong Z."/>
        </authorList>
    </citation>
    <scope>NUCLEOTIDE SEQUENCE</scope>
    <source>
        <strain evidence="1">WCHA30</strain>
    </source>
</reference>
<sequence>MGTDIHGFFQKYEPNLNLWVDVASEYDEKRDYYLFSILANMRNSNDFSYIDLPRGLPKEVYLNEENMYKTHSLNLWNSRIQIETSYPEDNYEIWLGDHSYSWLSDHEMIEWNSSPKISWLDGLILYSEYSKWNKKSDPNFDYSQYKPSTTIVTEEEYLKGKIGDCVKVNWQQDIREYLAYFFNEVIRLKKLHGKIRFVFGFDN</sequence>
<evidence type="ECO:0000313" key="2">
    <source>
        <dbReference type="Proteomes" id="UP000245977"/>
    </source>
</evidence>
<name>A0A2S2FDR4_9GAMM</name>